<protein>
    <recommendedName>
        <fullName evidence="1">Glycosyltransferase 2-like domain-containing protein</fullName>
    </recommendedName>
</protein>
<dbReference type="SUPFAM" id="SSF53448">
    <property type="entry name" value="Nucleotide-diphospho-sugar transferases"/>
    <property type="match status" value="1"/>
</dbReference>
<feature type="domain" description="Glycosyltransferase 2-like" evidence="1">
    <location>
        <begin position="15"/>
        <end position="153"/>
    </location>
</feature>
<evidence type="ECO:0000259" key="1">
    <source>
        <dbReference type="Pfam" id="PF00535"/>
    </source>
</evidence>
<dbReference type="InterPro" id="IPR001173">
    <property type="entry name" value="Glyco_trans_2-like"/>
</dbReference>
<sequence>MTQVTSPQSVEHKVSVIIPCYNYGRFLEQTIESLRGQSYQNWEAIIVDDGSTDDSEEVAERLVVADPRVRYVHQPNAGTSAAKNAGIRLAQGDYLLFLDADDLIMPAKLMAHVRHFKENPHVDISYSRFRYFEDLRANRLFTKLDLTSTEEWSKVIDGRYEAAFPVFVRGNNMAIHAAVVRKSLIEKVGYFDVGMRALEDWDYWLRCILRGAHISFLDDPQAIALTRVHPASATQKLDFSSYIETIYEKVAQEAARIRAEGDERFYGFVMREMELLEKKNRNRSFKRKKSEIQARIRLAGFLDGGELLRIARDFGYLNCARAYFGALTKHNIKDK</sequence>
<dbReference type="HOGENOM" id="CLU_025996_0_7_6"/>
<dbReference type="STRING" id="1245471.PCA10_52260"/>
<evidence type="ECO:0000313" key="2">
    <source>
        <dbReference type="EMBL" id="BAN50958.1"/>
    </source>
</evidence>
<dbReference type="Proteomes" id="UP000015503">
    <property type="component" value="Chromosome"/>
</dbReference>
<evidence type="ECO:0000313" key="3">
    <source>
        <dbReference type="Proteomes" id="UP000015503"/>
    </source>
</evidence>
<organism evidence="2 3">
    <name type="scientific">Metapseudomonas resinovorans NBRC 106553</name>
    <dbReference type="NCBI Taxonomy" id="1245471"/>
    <lineage>
        <taxon>Bacteria</taxon>
        <taxon>Pseudomonadati</taxon>
        <taxon>Pseudomonadota</taxon>
        <taxon>Gammaproteobacteria</taxon>
        <taxon>Pseudomonadales</taxon>
        <taxon>Pseudomonadaceae</taxon>
        <taxon>Metapseudomonas</taxon>
    </lineage>
</organism>
<dbReference type="Pfam" id="PF00535">
    <property type="entry name" value="Glycos_transf_2"/>
    <property type="match status" value="1"/>
</dbReference>
<dbReference type="EMBL" id="AP013068">
    <property type="protein sequence ID" value="BAN50958.1"/>
    <property type="molecule type" value="Genomic_DNA"/>
</dbReference>
<dbReference type="AlphaFoldDB" id="S6AX27"/>
<dbReference type="PANTHER" id="PTHR43685">
    <property type="entry name" value="GLYCOSYLTRANSFERASE"/>
    <property type="match status" value="1"/>
</dbReference>
<reference evidence="2 3" key="1">
    <citation type="journal article" date="2013" name="Genome Announc.">
        <title>Complete Genome Sequence of the Carbazole Degrader Pseudomonas resinovorans Strain CA10 (NBRC 106553).</title>
        <authorList>
            <person name="Shintani M."/>
            <person name="Hosoyama A."/>
            <person name="Ohji S."/>
            <person name="Tsuchikane K."/>
            <person name="Takarada H."/>
            <person name="Yamazoe A."/>
            <person name="Fujita N."/>
            <person name="Nojiri H."/>
        </authorList>
    </citation>
    <scope>NUCLEOTIDE SEQUENCE [LARGE SCALE GENOMIC DNA]</scope>
    <source>
        <strain evidence="2 3">NBRC 106553</strain>
    </source>
</reference>
<gene>
    <name evidence="2" type="ORF">PCA10_52260</name>
</gene>
<dbReference type="OrthoDB" id="8742915at2"/>
<dbReference type="PANTHER" id="PTHR43685:SF2">
    <property type="entry name" value="GLYCOSYLTRANSFERASE 2-LIKE DOMAIN-CONTAINING PROTEIN"/>
    <property type="match status" value="1"/>
</dbReference>
<dbReference type="RefSeq" id="WP_016495084.1">
    <property type="nucleotide sequence ID" value="NC_021499.1"/>
</dbReference>
<dbReference type="eggNOG" id="COG0463">
    <property type="taxonomic scope" value="Bacteria"/>
</dbReference>
<accession>S6AX27</accession>
<proteinExistence type="predicted"/>
<dbReference type="InterPro" id="IPR029044">
    <property type="entry name" value="Nucleotide-diphossugar_trans"/>
</dbReference>
<dbReference type="InterPro" id="IPR050834">
    <property type="entry name" value="Glycosyltransf_2"/>
</dbReference>
<name>S6AX27_METRE</name>
<keyword evidence="3" id="KW-1185">Reference proteome</keyword>
<dbReference type="KEGG" id="pre:PCA10_52260"/>
<dbReference type="Gene3D" id="3.90.550.10">
    <property type="entry name" value="Spore Coat Polysaccharide Biosynthesis Protein SpsA, Chain A"/>
    <property type="match status" value="1"/>
</dbReference>